<dbReference type="PANTHER" id="PTHR44591">
    <property type="entry name" value="STRESS RESPONSE REGULATOR PROTEIN 1"/>
    <property type="match status" value="1"/>
</dbReference>
<accession>A0A0X8JPP6</accession>
<dbReference type="AlphaFoldDB" id="A0A0X8JPP6"/>
<dbReference type="PANTHER" id="PTHR44591:SF3">
    <property type="entry name" value="RESPONSE REGULATORY DOMAIN-CONTAINING PROTEIN"/>
    <property type="match status" value="1"/>
</dbReference>
<dbReference type="EMBL" id="CP014230">
    <property type="protein sequence ID" value="AMD92672.1"/>
    <property type="molecule type" value="Genomic_DNA"/>
</dbReference>
<protein>
    <recommendedName>
        <fullName evidence="3">Response regulatory domain-containing protein</fullName>
    </recommendedName>
</protein>
<evidence type="ECO:0000313" key="5">
    <source>
        <dbReference type="Proteomes" id="UP000063964"/>
    </source>
</evidence>
<proteinExistence type="predicted"/>
<feature type="modified residue" description="4-aspartylphosphate" evidence="2">
    <location>
        <position position="52"/>
    </location>
</feature>
<keyword evidence="1 2" id="KW-0597">Phosphoprotein</keyword>
<evidence type="ECO:0000256" key="2">
    <source>
        <dbReference type="PROSITE-ProRule" id="PRU00169"/>
    </source>
</evidence>
<dbReference type="GO" id="GO:0000160">
    <property type="term" value="P:phosphorelay signal transduction system"/>
    <property type="evidence" value="ECO:0007669"/>
    <property type="project" value="InterPro"/>
</dbReference>
<evidence type="ECO:0000259" key="3">
    <source>
        <dbReference type="PROSITE" id="PS50110"/>
    </source>
</evidence>
<gene>
    <name evidence="4" type="ORF">AXF15_05855</name>
</gene>
<dbReference type="InterPro" id="IPR011006">
    <property type="entry name" value="CheY-like_superfamily"/>
</dbReference>
<feature type="domain" description="Response regulatory" evidence="3">
    <location>
        <begin position="5"/>
        <end position="119"/>
    </location>
</feature>
<organism evidence="4 5">
    <name type="scientific">Desulfomicrobium orale DSM 12838</name>
    <dbReference type="NCBI Taxonomy" id="888061"/>
    <lineage>
        <taxon>Bacteria</taxon>
        <taxon>Pseudomonadati</taxon>
        <taxon>Thermodesulfobacteriota</taxon>
        <taxon>Desulfovibrionia</taxon>
        <taxon>Desulfovibrionales</taxon>
        <taxon>Desulfomicrobiaceae</taxon>
        <taxon>Desulfomicrobium</taxon>
    </lineage>
</organism>
<evidence type="ECO:0000256" key="1">
    <source>
        <dbReference type="ARBA" id="ARBA00022553"/>
    </source>
</evidence>
<dbReference type="InterPro" id="IPR001789">
    <property type="entry name" value="Sig_transdc_resp-reg_receiver"/>
</dbReference>
<sequence>MNERKILVLDDEPDIRDSLAAYLEDCGFSVLPVGSGEEALASLSEVCVAIVDIRLRGMDGLTFIKKAHALRPDILYIIHTGSTEFQLDDELRALGMTDAQVLFKPVLDIGVFDRIIRERISRPGA</sequence>
<dbReference type="Pfam" id="PF00072">
    <property type="entry name" value="Response_reg"/>
    <property type="match status" value="1"/>
</dbReference>
<keyword evidence="5" id="KW-1185">Reference proteome</keyword>
<reference evidence="5" key="1">
    <citation type="submission" date="2016-02" db="EMBL/GenBank/DDBJ databases">
        <authorList>
            <person name="Holder M.E."/>
            <person name="Ajami N.J."/>
            <person name="Petrosino J.F."/>
        </authorList>
    </citation>
    <scope>NUCLEOTIDE SEQUENCE [LARGE SCALE GENOMIC DNA]</scope>
    <source>
        <strain evidence="5">DSM 12838</strain>
    </source>
</reference>
<dbReference type="InterPro" id="IPR050595">
    <property type="entry name" value="Bact_response_regulator"/>
</dbReference>
<dbReference type="PROSITE" id="PS50110">
    <property type="entry name" value="RESPONSE_REGULATORY"/>
    <property type="match status" value="1"/>
</dbReference>
<dbReference type="KEGG" id="doa:AXF15_05855"/>
<dbReference type="STRING" id="888061.AXF15_05855"/>
<dbReference type="SUPFAM" id="SSF52172">
    <property type="entry name" value="CheY-like"/>
    <property type="match status" value="1"/>
</dbReference>
<evidence type="ECO:0000313" key="4">
    <source>
        <dbReference type="EMBL" id="AMD92672.1"/>
    </source>
</evidence>
<dbReference type="SMART" id="SM00448">
    <property type="entry name" value="REC"/>
    <property type="match status" value="1"/>
</dbReference>
<dbReference type="RefSeq" id="WP_066604588.1">
    <property type="nucleotide sequence ID" value="NZ_CP014230.1"/>
</dbReference>
<dbReference type="OrthoDB" id="9802155at2"/>
<dbReference type="Gene3D" id="3.40.50.2300">
    <property type="match status" value="1"/>
</dbReference>
<dbReference type="Proteomes" id="UP000063964">
    <property type="component" value="Chromosome"/>
</dbReference>
<name>A0A0X8JPP6_9BACT</name>